<keyword evidence="15" id="KW-1185">Reference proteome</keyword>
<feature type="compositionally biased region" description="Polar residues" evidence="11">
    <location>
        <begin position="304"/>
        <end position="313"/>
    </location>
</feature>
<dbReference type="EMBL" id="JAVHJS010000022">
    <property type="protein sequence ID" value="KAK2821273.1"/>
    <property type="molecule type" value="Genomic_DNA"/>
</dbReference>
<dbReference type="GO" id="GO:0071222">
    <property type="term" value="P:cellular response to lipopolysaccharide"/>
    <property type="evidence" value="ECO:0007669"/>
    <property type="project" value="TreeGrafter"/>
</dbReference>
<dbReference type="InterPro" id="IPR007110">
    <property type="entry name" value="Ig-like_dom"/>
</dbReference>
<organism evidence="14 15">
    <name type="scientific">Tachysurus vachellii</name>
    <name type="common">Darkbarbel catfish</name>
    <name type="synonym">Pelteobagrus vachellii</name>
    <dbReference type="NCBI Taxonomy" id="175792"/>
    <lineage>
        <taxon>Eukaryota</taxon>
        <taxon>Metazoa</taxon>
        <taxon>Chordata</taxon>
        <taxon>Craniata</taxon>
        <taxon>Vertebrata</taxon>
        <taxon>Euteleostomi</taxon>
        <taxon>Actinopterygii</taxon>
        <taxon>Neopterygii</taxon>
        <taxon>Teleostei</taxon>
        <taxon>Ostariophysi</taxon>
        <taxon>Siluriformes</taxon>
        <taxon>Bagridae</taxon>
        <taxon>Tachysurus</taxon>
    </lineage>
</organism>
<evidence type="ECO:0000256" key="12">
    <source>
        <dbReference type="SAM" id="Phobius"/>
    </source>
</evidence>
<evidence type="ECO:0000256" key="8">
    <source>
        <dbReference type="ARBA" id="ARBA00023170"/>
    </source>
</evidence>
<evidence type="ECO:0000256" key="1">
    <source>
        <dbReference type="ARBA" id="ARBA00004251"/>
    </source>
</evidence>
<evidence type="ECO:0000256" key="9">
    <source>
        <dbReference type="ARBA" id="ARBA00023180"/>
    </source>
</evidence>
<dbReference type="PANTHER" id="PTHR25466">
    <property type="entry name" value="T-LYMPHOCYTE ACTIVATION ANTIGEN"/>
    <property type="match status" value="1"/>
</dbReference>
<protein>
    <recommendedName>
        <fullName evidence="13">Ig-like domain-containing protein</fullName>
    </recommendedName>
</protein>
<comment type="caution">
    <text evidence="14">The sequence shown here is derived from an EMBL/GenBank/DDBJ whole genome shotgun (WGS) entry which is preliminary data.</text>
</comment>
<dbReference type="InterPro" id="IPR013783">
    <property type="entry name" value="Ig-like_fold"/>
</dbReference>
<keyword evidence="6 12" id="KW-0472">Membrane</keyword>
<keyword evidence="7" id="KW-1015">Disulfide bond</keyword>
<dbReference type="InterPro" id="IPR003599">
    <property type="entry name" value="Ig_sub"/>
</dbReference>
<proteinExistence type="predicted"/>
<dbReference type="SUPFAM" id="SSF48726">
    <property type="entry name" value="Immunoglobulin"/>
    <property type="match status" value="2"/>
</dbReference>
<feature type="transmembrane region" description="Helical" evidence="12">
    <location>
        <begin position="252"/>
        <end position="276"/>
    </location>
</feature>
<dbReference type="GO" id="GO:0042130">
    <property type="term" value="P:negative regulation of T cell proliferation"/>
    <property type="evidence" value="ECO:0007669"/>
    <property type="project" value="TreeGrafter"/>
</dbReference>
<evidence type="ECO:0000259" key="13">
    <source>
        <dbReference type="PROSITE" id="PS50835"/>
    </source>
</evidence>
<evidence type="ECO:0000256" key="5">
    <source>
        <dbReference type="ARBA" id="ARBA00022989"/>
    </source>
</evidence>
<dbReference type="SMART" id="SM00409">
    <property type="entry name" value="IG"/>
    <property type="match status" value="2"/>
</dbReference>
<dbReference type="GO" id="GO:0009897">
    <property type="term" value="C:external side of plasma membrane"/>
    <property type="evidence" value="ECO:0007669"/>
    <property type="project" value="TreeGrafter"/>
</dbReference>
<evidence type="ECO:0000256" key="2">
    <source>
        <dbReference type="ARBA" id="ARBA00022475"/>
    </source>
</evidence>
<dbReference type="PANTHER" id="PTHR25466:SF14">
    <property type="entry name" value="BUTYROPHILIN SUBFAMILY 2 MEMBER A2-LIKE-RELATED"/>
    <property type="match status" value="1"/>
</dbReference>
<feature type="region of interest" description="Disordered" evidence="11">
    <location>
        <begin position="283"/>
        <end position="313"/>
    </location>
</feature>
<feature type="domain" description="Ig-like" evidence="13">
    <location>
        <begin position="127"/>
        <end position="233"/>
    </location>
</feature>
<evidence type="ECO:0000256" key="3">
    <source>
        <dbReference type="ARBA" id="ARBA00022692"/>
    </source>
</evidence>
<dbReference type="SMART" id="SM00406">
    <property type="entry name" value="IGv"/>
    <property type="match status" value="2"/>
</dbReference>
<keyword evidence="10" id="KW-0393">Immunoglobulin domain</keyword>
<keyword evidence="5 12" id="KW-1133">Transmembrane helix</keyword>
<keyword evidence="2" id="KW-1003">Cell membrane</keyword>
<keyword evidence="9" id="KW-0325">Glycoprotein</keyword>
<evidence type="ECO:0000256" key="6">
    <source>
        <dbReference type="ARBA" id="ARBA00023136"/>
    </source>
</evidence>
<dbReference type="SMART" id="SM00408">
    <property type="entry name" value="IGc2"/>
    <property type="match status" value="1"/>
</dbReference>
<dbReference type="InterPro" id="IPR051713">
    <property type="entry name" value="T-cell_Activation_Regulation"/>
</dbReference>
<dbReference type="CDD" id="cd00099">
    <property type="entry name" value="IgV"/>
    <property type="match status" value="1"/>
</dbReference>
<dbReference type="InterPro" id="IPR013106">
    <property type="entry name" value="Ig_V-set"/>
</dbReference>
<dbReference type="Proteomes" id="UP001187315">
    <property type="component" value="Unassembled WGS sequence"/>
</dbReference>
<evidence type="ECO:0000256" key="7">
    <source>
        <dbReference type="ARBA" id="ARBA00023157"/>
    </source>
</evidence>
<accession>A0AA88LLT0</accession>
<sequence length="313" mass="34521">MVAEGADKNIRIIAQEHITSMRVTGILLIVWLSLMQSHAFLDISAVVGGPMTLPCTCSGVVKWTIFSPIKASIAECHHGVCEIKSPFQKRFSFFGNTSSGNFSISISSTLYNDLGKYLCTCNGKDDSKVKLQVYDPRIVKATEGSNTTLPCYGDTRLDARDVQWKKEGEKLLEYAHAKPNEASAGRFSVSQQGFQDGDLSLHISLVKLSDAGFYLCVIHGESREGDPRAVVLEVEKRQPEHQPPTSDSHKQYIGLGLGIGLPLLLIFAVVIIRVICMKKLKQPQEEPPTKSVEEECPMVPMVPKNSTTQIFHD</sequence>
<gene>
    <name evidence="14" type="ORF">Q7C36_020616</name>
</gene>
<dbReference type="GO" id="GO:0031295">
    <property type="term" value="P:T cell costimulation"/>
    <property type="evidence" value="ECO:0007669"/>
    <property type="project" value="TreeGrafter"/>
</dbReference>
<evidence type="ECO:0000313" key="14">
    <source>
        <dbReference type="EMBL" id="KAK2821273.1"/>
    </source>
</evidence>
<evidence type="ECO:0000256" key="4">
    <source>
        <dbReference type="ARBA" id="ARBA00022729"/>
    </source>
</evidence>
<dbReference type="GO" id="GO:0042102">
    <property type="term" value="P:positive regulation of T cell proliferation"/>
    <property type="evidence" value="ECO:0007669"/>
    <property type="project" value="TreeGrafter"/>
</dbReference>
<keyword evidence="4" id="KW-0732">Signal</keyword>
<dbReference type="AlphaFoldDB" id="A0AA88LLT0"/>
<comment type="subcellular location">
    <subcellularLocation>
        <location evidence="1">Cell membrane</location>
        <topology evidence="1">Single-pass type I membrane protein</topology>
    </subcellularLocation>
</comment>
<dbReference type="GO" id="GO:0006955">
    <property type="term" value="P:immune response"/>
    <property type="evidence" value="ECO:0007669"/>
    <property type="project" value="TreeGrafter"/>
</dbReference>
<dbReference type="PROSITE" id="PS50835">
    <property type="entry name" value="IG_LIKE"/>
    <property type="match status" value="1"/>
</dbReference>
<evidence type="ECO:0000256" key="11">
    <source>
        <dbReference type="SAM" id="MobiDB-lite"/>
    </source>
</evidence>
<evidence type="ECO:0000313" key="15">
    <source>
        <dbReference type="Proteomes" id="UP001187315"/>
    </source>
</evidence>
<dbReference type="InterPro" id="IPR036179">
    <property type="entry name" value="Ig-like_dom_sf"/>
</dbReference>
<dbReference type="Pfam" id="PF07686">
    <property type="entry name" value="V-set"/>
    <property type="match status" value="2"/>
</dbReference>
<dbReference type="GO" id="GO:0007166">
    <property type="term" value="P:cell surface receptor signaling pathway"/>
    <property type="evidence" value="ECO:0007669"/>
    <property type="project" value="TreeGrafter"/>
</dbReference>
<keyword evidence="8" id="KW-0675">Receptor</keyword>
<feature type="compositionally biased region" description="Basic and acidic residues" evidence="11">
    <location>
        <begin position="283"/>
        <end position="293"/>
    </location>
</feature>
<name>A0AA88LLT0_TACVA</name>
<dbReference type="InterPro" id="IPR003598">
    <property type="entry name" value="Ig_sub2"/>
</dbReference>
<reference evidence="14" key="1">
    <citation type="submission" date="2023-08" db="EMBL/GenBank/DDBJ databases">
        <title>Pelteobagrus vachellii genome.</title>
        <authorList>
            <person name="Liu H."/>
        </authorList>
    </citation>
    <scope>NUCLEOTIDE SEQUENCE</scope>
    <source>
        <strain evidence="14">PRFRI_2022a</strain>
        <tissue evidence="14">Muscle</tissue>
    </source>
</reference>
<dbReference type="Gene3D" id="2.60.40.10">
    <property type="entry name" value="Immunoglobulins"/>
    <property type="match status" value="2"/>
</dbReference>
<evidence type="ECO:0000256" key="10">
    <source>
        <dbReference type="ARBA" id="ARBA00023319"/>
    </source>
</evidence>
<keyword evidence="3 12" id="KW-0812">Transmembrane</keyword>